<evidence type="ECO:0000256" key="9">
    <source>
        <dbReference type="ARBA" id="ARBA00030128"/>
    </source>
</evidence>
<dbReference type="EC" id="2.7.4.8" evidence="3 11"/>
<evidence type="ECO:0000256" key="1">
    <source>
        <dbReference type="ARBA" id="ARBA00003531"/>
    </source>
</evidence>
<reference evidence="13 14" key="1">
    <citation type="submission" date="2023-04" db="EMBL/GenBank/DDBJ databases">
        <title>Genome sequence of Halobacillus naozhouensis KACC 21980.</title>
        <authorList>
            <person name="Kim S."/>
            <person name="Heo J."/>
            <person name="Kwon S.-W."/>
        </authorList>
    </citation>
    <scope>NUCLEOTIDE SEQUENCE [LARGE SCALE GENOMIC DNA]</scope>
    <source>
        <strain evidence="13 14">KCTC 13234</strain>
    </source>
</reference>
<dbReference type="HAMAP" id="MF_00328">
    <property type="entry name" value="Guanylate_kinase"/>
    <property type="match status" value="1"/>
</dbReference>
<evidence type="ECO:0000259" key="12">
    <source>
        <dbReference type="PROSITE" id="PS50052"/>
    </source>
</evidence>
<organism evidence="13 14">
    <name type="scientific">Halobacillus naozhouensis</name>
    <dbReference type="NCBI Taxonomy" id="554880"/>
    <lineage>
        <taxon>Bacteria</taxon>
        <taxon>Bacillati</taxon>
        <taxon>Bacillota</taxon>
        <taxon>Bacilli</taxon>
        <taxon>Bacillales</taxon>
        <taxon>Bacillaceae</taxon>
        <taxon>Halobacillus</taxon>
    </lineage>
</organism>
<keyword evidence="5 11" id="KW-0808">Transferase</keyword>
<feature type="domain" description="Guanylate kinase-like" evidence="12">
    <location>
        <begin position="6"/>
        <end position="184"/>
    </location>
</feature>
<dbReference type="NCBIfam" id="TIGR03263">
    <property type="entry name" value="guanyl_kin"/>
    <property type="match status" value="1"/>
</dbReference>
<evidence type="ECO:0000256" key="7">
    <source>
        <dbReference type="ARBA" id="ARBA00022777"/>
    </source>
</evidence>
<evidence type="ECO:0000313" key="14">
    <source>
        <dbReference type="Proteomes" id="UP001221597"/>
    </source>
</evidence>
<evidence type="ECO:0000256" key="8">
    <source>
        <dbReference type="ARBA" id="ARBA00022840"/>
    </source>
</evidence>
<dbReference type="InterPro" id="IPR027417">
    <property type="entry name" value="P-loop_NTPase"/>
</dbReference>
<evidence type="ECO:0000256" key="3">
    <source>
        <dbReference type="ARBA" id="ARBA00012961"/>
    </source>
</evidence>
<dbReference type="PROSITE" id="PS00856">
    <property type="entry name" value="GUANYLATE_KINASE_1"/>
    <property type="match status" value="1"/>
</dbReference>
<accession>A0ABY8J7E5</accession>
<dbReference type="PANTHER" id="PTHR23117">
    <property type="entry name" value="GUANYLATE KINASE-RELATED"/>
    <property type="match status" value="1"/>
</dbReference>
<keyword evidence="6 11" id="KW-0547">Nucleotide-binding</keyword>
<protein>
    <recommendedName>
        <fullName evidence="4 11">Guanylate kinase</fullName>
        <ecNumber evidence="3 11">2.7.4.8</ecNumber>
    </recommendedName>
    <alternativeName>
        <fullName evidence="9 11">GMP kinase</fullName>
    </alternativeName>
</protein>
<dbReference type="PROSITE" id="PS50052">
    <property type="entry name" value="GUANYLATE_KINASE_2"/>
    <property type="match status" value="1"/>
</dbReference>
<comment type="catalytic activity">
    <reaction evidence="10 11">
        <text>GMP + ATP = GDP + ADP</text>
        <dbReference type="Rhea" id="RHEA:20780"/>
        <dbReference type="ChEBI" id="CHEBI:30616"/>
        <dbReference type="ChEBI" id="CHEBI:58115"/>
        <dbReference type="ChEBI" id="CHEBI:58189"/>
        <dbReference type="ChEBI" id="CHEBI:456216"/>
        <dbReference type="EC" id="2.7.4.8"/>
    </reaction>
</comment>
<dbReference type="InterPro" id="IPR008144">
    <property type="entry name" value="Guanylate_kin-like_dom"/>
</dbReference>
<dbReference type="Pfam" id="PF00625">
    <property type="entry name" value="Guanylate_kin"/>
    <property type="match status" value="1"/>
</dbReference>
<name>A0ABY8J7E5_9BACI</name>
<evidence type="ECO:0000313" key="13">
    <source>
        <dbReference type="EMBL" id="WFT76685.1"/>
    </source>
</evidence>
<dbReference type="Gene3D" id="3.30.63.10">
    <property type="entry name" value="Guanylate Kinase phosphate binding domain"/>
    <property type="match status" value="1"/>
</dbReference>
<evidence type="ECO:0000256" key="5">
    <source>
        <dbReference type="ARBA" id="ARBA00022679"/>
    </source>
</evidence>
<keyword evidence="14" id="KW-1185">Reference proteome</keyword>
<dbReference type="CDD" id="cd00071">
    <property type="entry name" value="GMPK"/>
    <property type="match status" value="1"/>
</dbReference>
<comment type="subcellular location">
    <subcellularLocation>
        <location evidence="11">Cytoplasm</location>
    </subcellularLocation>
</comment>
<keyword evidence="8 11" id="KW-0067">ATP-binding</keyword>
<dbReference type="RefSeq" id="WP_283078633.1">
    <property type="nucleotide sequence ID" value="NZ_CP121671.1"/>
</dbReference>
<gene>
    <name evidence="11 13" type="primary">gmk</name>
    <name evidence="13" type="ORF">P9989_10130</name>
</gene>
<evidence type="ECO:0000256" key="2">
    <source>
        <dbReference type="ARBA" id="ARBA00005790"/>
    </source>
</evidence>
<dbReference type="PANTHER" id="PTHR23117:SF13">
    <property type="entry name" value="GUANYLATE KINASE"/>
    <property type="match status" value="1"/>
</dbReference>
<dbReference type="SMART" id="SM00072">
    <property type="entry name" value="GuKc"/>
    <property type="match status" value="1"/>
</dbReference>
<evidence type="ECO:0000256" key="6">
    <source>
        <dbReference type="ARBA" id="ARBA00022741"/>
    </source>
</evidence>
<keyword evidence="7 11" id="KW-0418">Kinase</keyword>
<dbReference type="InterPro" id="IPR008145">
    <property type="entry name" value="GK/Ca_channel_bsu"/>
</dbReference>
<dbReference type="Proteomes" id="UP001221597">
    <property type="component" value="Chromosome"/>
</dbReference>
<sequence length="208" mass="23883">MIDEKGILFILSGPSGVGKGTVRKALFEQSTNLRYSISMTTRRPREGEVDGVDYFFKSRAEFERLIEQRQLIEHAEYVGNYYGTPKQYVEDTLNEGKDVFLEIEVQGALKVRENFPEGVFVFLIPPSLEELKDRIVNRGTETEDKVKNRLLAAKEEIEMMDAYDYVVVNDQVDHAVSKIQSIVASEHCKRERVSQQYKKALEADQHDA</sequence>
<dbReference type="InterPro" id="IPR017665">
    <property type="entry name" value="Guanylate_kinase"/>
</dbReference>
<comment type="similarity">
    <text evidence="2 11">Belongs to the guanylate kinase family.</text>
</comment>
<dbReference type="EMBL" id="CP121671">
    <property type="protein sequence ID" value="WFT76685.1"/>
    <property type="molecule type" value="Genomic_DNA"/>
</dbReference>
<comment type="function">
    <text evidence="1 11">Essential for recycling GMP and indirectly, cGMP.</text>
</comment>
<feature type="binding site" evidence="11">
    <location>
        <begin position="13"/>
        <end position="20"/>
    </location>
    <ligand>
        <name>ATP</name>
        <dbReference type="ChEBI" id="CHEBI:30616"/>
    </ligand>
</feature>
<evidence type="ECO:0000256" key="10">
    <source>
        <dbReference type="ARBA" id="ARBA00048594"/>
    </source>
</evidence>
<dbReference type="InterPro" id="IPR020590">
    <property type="entry name" value="Guanylate_kinase_CS"/>
</dbReference>
<dbReference type="Gene3D" id="3.40.50.300">
    <property type="entry name" value="P-loop containing nucleotide triphosphate hydrolases"/>
    <property type="match status" value="1"/>
</dbReference>
<proteinExistence type="inferred from homology"/>
<dbReference type="GO" id="GO:0004385">
    <property type="term" value="F:GMP kinase activity"/>
    <property type="evidence" value="ECO:0007669"/>
    <property type="project" value="UniProtKB-EC"/>
</dbReference>
<dbReference type="SUPFAM" id="SSF52540">
    <property type="entry name" value="P-loop containing nucleoside triphosphate hydrolases"/>
    <property type="match status" value="1"/>
</dbReference>
<keyword evidence="11" id="KW-0963">Cytoplasm</keyword>
<evidence type="ECO:0000256" key="11">
    <source>
        <dbReference type="HAMAP-Rule" id="MF_00328"/>
    </source>
</evidence>
<evidence type="ECO:0000256" key="4">
    <source>
        <dbReference type="ARBA" id="ARBA00016296"/>
    </source>
</evidence>